<dbReference type="GO" id="GO:0004806">
    <property type="term" value="F:triacylglycerol lipase activity"/>
    <property type="evidence" value="ECO:0007669"/>
    <property type="project" value="TreeGrafter"/>
</dbReference>
<evidence type="ECO:0000259" key="6">
    <source>
        <dbReference type="Pfam" id="PF20434"/>
    </source>
</evidence>
<keyword evidence="4" id="KW-0732">Signal</keyword>
<dbReference type="InterPro" id="IPR050300">
    <property type="entry name" value="GDXG_lipolytic_enzyme"/>
</dbReference>
<dbReference type="Gene3D" id="3.40.50.1820">
    <property type="entry name" value="alpha/beta hydrolase"/>
    <property type="match status" value="1"/>
</dbReference>
<dbReference type="Proteomes" id="UP000319557">
    <property type="component" value="Chromosome"/>
</dbReference>
<dbReference type="PROSITE" id="PS51257">
    <property type="entry name" value="PROKAR_LIPOPROTEIN"/>
    <property type="match status" value="1"/>
</dbReference>
<comment type="similarity">
    <text evidence="1">Belongs to the 'GDXG' lipolytic enzyme family.</text>
</comment>
<accession>A0A517LVJ6</accession>
<dbReference type="OrthoDB" id="257393at2"/>
<reference evidence="7 8" key="1">
    <citation type="submission" date="2019-02" db="EMBL/GenBank/DDBJ databases">
        <title>Deep-cultivation of Planctomycetes and their phenomic and genomic characterization uncovers novel biology.</title>
        <authorList>
            <person name="Wiegand S."/>
            <person name="Jogler M."/>
            <person name="Boedeker C."/>
            <person name="Pinto D."/>
            <person name="Vollmers J."/>
            <person name="Rivas-Marin E."/>
            <person name="Kohn T."/>
            <person name="Peeters S.H."/>
            <person name="Heuer A."/>
            <person name="Rast P."/>
            <person name="Oberbeckmann S."/>
            <person name="Bunk B."/>
            <person name="Jeske O."/>
            <person name="Meyerdierks A."/>
            <person name="Storesund J.E."/>
            <person name="Kallscheuer N."/>
            <person name="Luecker S."/>
            <person name="Lage O.M."/>
            <person name="Pohl T."/>
            <person name="Merkel B.J."/>
            <person name="Hornburger P."/>
            <person name="Mueller R.-W."/>
            <person name="Bruemmer F."/>
            <person name="Labrenz M."/>
            <person name="Spormann A.M."/>
            <person name="Op den Camp H."/>
            <person name="Overmann J."/>
            <person name="Amann R."/>
            <person name="Jetten M.S.M."/>
            <person name="Mascher T."/>
            <person name="Medema M.H."/>
            <person name="Devos D.P."/>
            <person name="Kaster A.-K."/>
            <person name="Ovreas L."/>
            <person name="Rohde M."/>
            <person name="Galperin M.Y."/>
            <person name="Jogler C."/>
        </authorList>
    </citation>
    <scope>NUCLEOTIDE SEQUENCE [LARGE SCALE GENOMIC DNA]</scope>
    <source>
        <strain evidence="7 8">EC9</strain>
    </source>
</reference>
<keyword evidence="2" id="KW-0378">Hydrolase</keyword>
<dbReference type="SUPFAM" id="SSF53474">
    <property type="entry name" value="alpha/beta-Hydrolases"/>
    <property type="match status" value="1"/>
</dbReference>
<name>A0A517LVJ6_9BACT</name>
<dbReference type="Gene3D" id="2.60.120.560">
    <property type="entry name" value="Exo-inulinase, domain 1"/>
    <property type="match status" value="1"/>
</dbReference>
<organism evidence="7 8">
    <name type="scientific">Rosistilla ulvae</name>
    <dbReference type="NCBI Taxonomy" id="1930277"/>
    <lineage>
        <taxon>Bacteria</taxon>
        <taxon>Pseudomonadati</taxon>
        <taxon>Planctomycetota</taxon>
        <taxon>Planctomycetia</taxon>
        <taxon>Pirellulales</taxon>
        <taxon>Pirellulaceae</taxon>
        <taxon>Rosistilla</taxon>
    </lineage>
</organism>
<proteinExistence type="inferred from homology"/>
<dbReference type="InterPro" id="IPR029058">
    <property type="entry name" value="AB_hydrolase_fold"/>
</dbReference>
<evidence type="ECO:0000256" key="3">
    <source>
        <dbReference type="SAM" id="MobiDB-lite"/>
    </source>
</evidence>
<evidence type="ECO:0000256" key="1">
    <source>
        <dbReference type="ARBA" id="ARBA00010515"/>
    </source>
</evidence>
<dbReference type="PANTHER" id="PTHR48081:SF30">
    <property type="entry name" value="ACETYL-HYDROLASE LIPR-RELATED"/>
    <property type="match status" value="1"/>
</dbReference>
<evidence type="ECO:0000259" key="5">
    <source>
        <dbReference type="Pfam" id="PF06439"/>
    </source>
</evidence>
<protein>
    <submittedName>
        <fullName evidence="7">Acetyl esterase</fullName>
    </submittedName>
</protein>
<dbReference type="Pfam" id="PF06439">
    <property type="entry name" value="3keto-disac_hyd"/>
    <property type="match status" value="1"/>
</dbReference>
<dbReference type="KEGG" id="ruv:EC9_08200"/>
<sequence precursor="true">MLHVLKNSAPSLVALVCLSFAQSCDAVEPKPPKGYRAILNGENLSGWYGWNPHASAKLTGEKKAENLRKQRAEFSEHWTVENGELVNDGHGPYATTEEEFGNIDLQLEYKTVPKADSGIYLRGTPQVQIWDWNQPYNLKRPDRKPHQGSGGLFNNTPGTLGRDPIMRADKPFGQWNQLRIRQVGDRTWVWLNSRAVVEGAVMENFWDRSQPLPAKGPIMLQTHGGEIRWRNIFVREINDQQSEKILAAYRPLPQPTQYDVSYGPHLKQVLHFWQAESDKPTPVLFFIHGGGWSNGGRLSGLSGMLPTILKEGISVVSVEYRFVGEATADGVVPPVKGPLDDVARALQFVRSKAADWNLDKQRIGASGGSAGACSSLWLAFHPEMADPDSEDPVARESTRLWCAAVTGAQTTLDPKQMKEWTPNSRYGGHAFGFRGDSEKKLSAFDEFLAKRDTILPWIAEYSPYALVSSDDPPVYLSYSSAPALGKKQKDPTHTANFGVKLQEHCEQAGVDCELVYPGAADVQHPTTTDYLIWKLKRPNS</sequence>
<feature type="domain" description="3-keto-alpha-glucoside-1,2-lyase/3-keto-2-hydroxy-glucal hydratase" evidence="5">
    <location>
        <begin position="35"/>
        <end position="235"/>
    </location>
</feature>
<evidence type="ECO:0000313" key="7">
    <source>
        <dbReference type="EMBL" id="QDS86647.1"/>
    </source>
</evidence>
<dbReference type="Pfam" id="PF20434">
    <property type="entry name" value="BD-FAE"/>
    <property type="match status" value="1"/>
</dbReference>
<evidence type="ECO:0000256" key="4">
    <source>
        <dbReference type="SAM" id="SignalP"/>
    </source>
</evidence>
<dbReference type="InterPro" id="IPR010496">
    <property type="entry name" value="AL/BT2_dom"/>
</dbReference>
<feature type="signal peptide" evidence="4">
    <location>
        <begin position="1"/>
        <end position="26"/>
    </location>
</feature>
<evidence type="ECO:0000256" key="2">
    <source>
        <dbReference type="ARBA" id="ARBA00022801"/>
    </source>
</evidence>
<dbReference type="AlphaFoldDB" id="A0A517LVJ6"/>
<gene>
    <name evidence="7" type="ORF">EC9_08200</name>
</gene>
<dbReference type="InterPro" id="IPR049492">
    <property type="entry name" value="BD-FAE-like_dom"/>
</dbReference>
<evidence type="ECO:0000313" key="8">
    <source>
        <dbReference type="Proteomes" id="UP000319557"/>
    </source>
</evidence>
<dbReference type="EMBL" id="CP036261">
    <property type="protein sequence ID" value="QDS86647.1"/>
    <property type="molecule type" value="Genomic_DNA"/>
</dbReference>
<feature type="chain" id="PRO_5021782635" evidence="4">
    <location>
        <begin position="27"/>
        <end position="540"/>
    </location>
</feature>
<dbReference type="PANTHER" id="PTHR48081">
    <property type="entry name" value="AB HYDROLASE SUPERFAMILY PROTEIN C4A8.06C"/>
    <property type="match status" value="1"/>
</dbReference>
<dbReference type="RefSeq" id="WP_145342534.1">
    <property type="nucleotide sequence ID" value="NZ_CP036261.1"/>
</dbReference>
<feature type="region of interest" description="Disordered" evidence="3">
    <location>
        <begin position="141"/>
        <end position="162"/>
    </location>
</feature>
<keyword evidence="8" id="KW-1185">Reference proteome</keyword>
<feature type="domain" description="BD-FAE-like" evidence="6">
    <location>
        <begin position="275"/>
        <end position="477"/>
    </location>
</feature>